<dbReference type="Pfam" id="PF03747">
    <property type="entry name" value="ADP_ribosyl_GH"/>
    <property type="match status" value="1"/>
</dbReference>
<dbReference type="EMBL" id="OM638103">
    <property type="protein sequence ID" value="UNY47089.1"/>
    <property type="molecule type" value="Genomic_DNA"/>
</dbReference>
<keyword evidence="3" id="KW-0326">Glycosidase</keyword>
<dbReference type="PANTHER" id="PTHR16222:SF24">
    <property type="entry name" value="ADP-RIBOSYLHYDROLASE ARH3"/>
    <property type="match status" value="1"/>
</dbReference>
<dbReference type="InterPro" id="IPR036705">
    <property type="entry name" value="Ribosyl_crysJ1_sf"/>
</dbReference>
<dbReference type="KEGG" id="vg:77941974"/>
<evidence type="ECO:0000256" key="2">
    <source>
        <dbReference type="ARBA" id="ARBA00022801"/>
    </source>
</evidence>
<dbReference type="InterPro" id="IPR050792">
    <property type="entry name" value="ADP-ribosylglycohydrolase"/>
</dbReference>
<dbReference type="SUPFAM" id="SSF101478">
    <property type="entry name" value="ADP-ribosylglycohydrolase"/>
    <property type="match status" value="1"/>
</dbReference>
<evidence type="ECO:0000313" key="3">
    <source>
        <dbReference type="EMBL" id="UNY47089.1"/>
    </source>
</evidence>
<sequence>MKAKFMGAVYGSIIGDIIGSFNEFTIPGSKKGRGTRKITNKMLHRERSVFGYKFGYFTDDTTMSLILMKSLIKFDEVHEYQMMWEFREWWQNGYMSSADECFDIGGQTLRSIKKYFNIPDHRNTFTDTRGDGNGALMRIFPIGLRFYNDRQMRVQQTIRAHDLTHESSTLSLQRCLLLNEAIAGSMNGQTKEEILEILGYTFEMDENISTSGFVVDTYDAVVHTFKKFDNLMDGIVYLAEMGDDSDTCAAIYGALAGAFYGVSQVPQWMMNEIRRKTLIRDLAENLYGRTVKMSGKGSRSI</sequence>
<organism evidence="3 4">
    <name type="scientific">Cronobacter phage LPCS28</name>
    <dbReference type="NCBI Taxonomy" id="2924885"/>
    <lineage>
        <taxon>Viruses</taxon>
        <taxon>Duplodnaviria</taxon>
        <taxon>Heunggongvirae</taxon>
        <taxon>Uroviricota</taxon>
        <taxon>Caudoviricetes</taxon>
        <taxon>Pantevenvirales</taxon>
        <taxon>Straboviridae</taxon>
        <taxon>Nanhuvirus</taxon>
        <taxon>Nanhuvirus LPCS28</taxon>
    </lineage>
</organism>
<dbReference type="PANTHER" id="PTHR16222">
    <property type="entry name" value="ADP-RIBOSYLGLYCOHYDROLASE"/>
    <property type="match status" value="1"/>
</dbReference>
<dbReference type="GeneID" id="77941974"/>
<protein>
    <submittedName>
        <fullName evidence="3">ADP-ribosylarginine hydrolase</fullName>
        <ecNumber evidence="3">3.2.2.19</ecNumber>
    </submittedName>
</protein>
<dbReference type="InterPro" id="IPR005502">
    <property type="entry name" value="Ribosyl_crysJ1"/>
</dbReference>
<keyword evidence="4" id="KW-1185">Reference proteome</keyword>
<proteinExistence type="inferred from homology"/>
<comment type="similarity">
    <text evidence="1">Belongs to the ADP-ribosylglycohydrolase family.</text>
</comment>
<accession>A0AAE9K672</accession>
<keyword evidence="2 3" id="KW-0378">Hydrolase</keyword>
<dbReference type="Proteomes" id="UP000832072">
    <property type="component" value="Segment"/>
</dbReference>
<name>A0AAE9K672_9CAUD</name>
<reference evidence="3 4" key="1">
    <citation type="submission" date="2022-02" db="EMBL/GenBank/DDBJ databases">
        <authorList>
            <person name="Tian F."/>
            <person name="Li J."/>
            <person name="Li F."/>
            <person name="Tong Y."/>
        </authorList>
    </citation>
    <scope>NUCLEOTIDE SEQUENCE [LARGE SCALE GENOMIC DNA]</scope>
</reference>
<evidence type="ECO:0000256" key="1">
    <source>
        <dbReference type="ARBA" id="ARBA00010702"/>
    </source>
</evidence>
<dbReference type="Gene3D" id="1.10.4080.10">
    <property type="entry name" value="ADP-ribosylation/Crystallin J1"/>
    <property type="match status" value="1"/>
</dbReference>
<dbReference type="RefSeq" id="YP_010665900.1">
    <property type="nucleotide sequence ID" value="NC_070937.1"/>
</dbReference>
<dbReference type="EC" id="3.2.2.19" evidence="3"/>
<evidence type="ECO:0000313" key="4">
    <source>
        <dbReference type="Proteomes" id="UP000832072"/>
    </source>
</evidence>
<gene>
    <name evidence="3" type="primary">tri1</name>
    <name evidence="3" type="ORF">EHEKIMEA_00207</name>
</gene>
<dbReference type="GO" id="GO:0003875">
    <property type="term" value="F:ADP-ribosylarginine hydrolase activity"/>
    <property type="evidence" value="ECO:0007669"/>
    <property type="project" value="UniProtKB-EC"/>
</dbReference>